<proteinExistence type="predicted"/>
<accession>L9VRX8</accession>
<dbReference type="eggNOG" id="arCOG07976">
    <property type="taxonomic scope" value="Archaea"/>
</dbReference>
<comment type="caution">
    <text evidence="1">The sequence shown here is derived from an EMBL/GenBank/DDBJ whole genome shotgun (WGS) entry which is preliminary data.</text>
</comment>
<keyword evidence="2" id="KW-1185">Reference proteome</keyword>
<sequence length="46" mass="5201">MCRTAAIPDNQEEVVYECRRCGTTVDKDTETCPACNTESIVQYRIS</sequence>
<protein>
    <recommendedName>
        <fullName evidence="3">Zinc-ribbon domain-containing protein</fullName>
    </recommendedName>
</protein>
<dbReference type="AlphaFoldDB" id="L9VRX8"/>
<name>L9VRX8_9EURY</name>
<evidence type="ECO:0000313" key="2">
    <source>
        <dbReference type="Proteomes" id="UP000011599"/>
    </source>
</evidence>
<dbReference type="EMBL" id="AOHW01000036">
    <property type="protein sequence ID" value="ELY39811.1"/>
    <property type="molecule type" value="Genomic_DNA"/>
</dbReference>
<gene>
    <name evidence="1" type="ORF">C496_14076</name>
</gene>
<evidence type="ECO:0008006" key="3">
    <source>
        <dbReference type="Google" id="ProtNLM"/>
    </source>
</evidence>
<evidence type="ECO:0000313" key="1">
    <source>
        <dbReference type="EMBL" id="ELY39811.1"/>
    </source>
</evidence>
<dbReference type="Proteomes" id="UP000011599">
    <property type="component" value="Unassembled WGS sequence"/>
</dbReference>
<dbReference type="PATRIC" id="fig|1114856.3.peg.2928"/>
<dbReference type="SUPFAM" id="SSF57802">
    <property type="entry name" value="Rubredoxin-like"/>
    <property type="match status" value="1"/>
</dbReference>
<organism evidence="1 2">
    <name type="scientific">Natronorubrum tibetense GA33</name>
    <dbReference type="NCBI Taxonomy" id="1114856"/>
    <lineage>
        <taxon>Archaea</taxon>
        <taxon>Methanobacteriati</taxon>
        <taxon>Methanobacteriota</taxon>
        <taxon>Stenosarchaea group</taxon>
        <taxon>Halobacteria</taxon>
        <taxon>Halobacteriales</taxon>
        <taxon>Natrialbaceae</taxon>
        <taxon>Natronorubrum</taxon>
    </lineage>
</organism>
<reference evidence="1 2" key="1">
    <citation type="journal article" date="2014" name="PLoS Genet.">
        <title>Phylogenetically driven sequencing of extremely halophilic archaea reveals strategies for static and dynamic osmo-response.</title>
        <authorList>
            <person name="Becker E.A."/>
            <person name="Seitzer P.M."/>
            <person name="Tritt A."/>
            <person name="Larsen D."/>
            <person name="Krusor M."/>
            <person name="Yao A.I."/>
            <person name="Wu D."/>
            <person name="Madern D."/>
            <person name="Eisen J.A."/>
            <person name="Darling A.E."/>
            <person name="Facciotti M.T."/>
        </authorList>
    </citation>
    <scope>NUCLEOTIDE SEQUENCE [LARGE SCALE GENOMIC DNA]</scope>
    <source>
        <strain evidence="1 2">GA33</strain>
    </source>
</reference>